<gene>
    <name evidence="1" type="ORF">K0M31_007842</name>
</gene>
<name>A0AA40GCG0_9HYME</name>
<evidence type="ECO:0000313" key="2">
    <source>
        <dbReference type="Proteomes" id="UP001177670"/>
    </source>
</evidence>
<keyword evidence="2" id="KW-1185">Reference proteome</keyword>
<dbReference type="EMBL" id="JAHYIQ010000002">
    <property type="protein sequence ID" value="KAK1135071.1"/>
    <property type="molecule type" value="Genomic_DNA"/>
</dbReference>
<reference evidence="1" key="1">
    <citation type="submission" date="2021-10" db="EMBL/GenBank/DDBJ databases">
        <title>Melipona bicolor Genome sequencing and assembly.</title>
        <authorList>
            <person name="Araujo N.S."/>
            <person name="Arias M.C."/>
        </authorList>
    </citation>
    <scope>NUCLEOTIDE SEQUENCE</scope>
    <source>
        <strain evidence="1">USP_2M_L1-L4_2017</strain>
        <tissue evidence="1">Whole body</tissue>
    </source>
</reference>
<dbReference type="AlphaFoldDB" id="A0AA40GCG0"/>
<accession>A0AA40GCG0</accession>
<organism evidence="1 2">
    <name type="scientific">Melipona bicolor</name>
    <dbReference type="NCBI Taxonomy" id="60889"/>
    <lineage>
        <taxon>Eukaryota</taxon>
        <taxon>Metazoa</taxon>
        <taxon>Ecdysozoa</taxon>
        <taxon>Arthropoda</taxon>
        <taxon>Hexapoda</taxon>
        <taxon>Insecta</taxon>
        <taxon>Pterygota</taxon>
        <taxon>Neoptera</taxon>
        <taxon>Endopterygota</taxon>
        <taxon>Hymenoptera</taxon>
        <taxon>Apocrita</taxon>
        <taxon>Aculeata</taxon>
        <taxon>Apoidea</taxon>
        <taxon>Anthophila</taxon>
        <taxon>Apidae</taxon>
        <taxon>Melipona</taxon>
    </lineage>
</organism>
<proteinExistence type="predicted"/>
<protein>
    <submittedName>
        <fullName evidence="1">Uncharacterized protein</fullName>
    </submittedName>
</protein>
<sequence length="212" mass="24745">MEVRQKLTEDSNRLDTGLTLVSLYKKKEILWDSDCHQKNRRNYAWRAQENDGHYPFFVLEQYTEIEFPNTFFKIAVFLCKKFAEGLESLSEFVKFDSRKRAEPIPMEDENSLSRAVPSISYFSIFQSEQTPVEERTNDFQRGGGTERERVLQLNDILSNSDIGCYSRLLVQFRRTGRPRQTEFSAFGICSRTEAIGKNEVASDLENESEMFN</sequence>
<comment type="caution">
    <text evidence="1">The sequence shown here is derived from an EMBL/GenBank/DDBJ whole genome shotgun (WGS) entry which is preliminary data.</text>
</comment>
<evidence type="ECO:0000313" key="1">
    <source>
        <dbReference type="EMBL" id="KAK1135071.1"/>
    </source>
</evidence>
<dbReference type="Proteomes" id="UP001177670">
    <property type="component" value="Unassembled WGS sequence"/>
</dbReference>